<dbReference type="InterPro" id="IPR050256">
    <property type="entry name" value="Glycosyltransferase_2"/>
</dbReference>
<evidence type="ECO:0000256" key="7">
    <source>
        <dbReference type="SAM" id="Phobius"/>
    </source>
</evidence>
<evidence type="ECO:0000256" key="6">
    <source>
        <dbReference type="ARBA" id="ARBA00023136"/>
    </source>
</evidence>
<feature type="domain" description="Glycosyltransferase 2-like" evidence="8">
    <location>
        <begin position="5"/>
        <end position="170"/>
    </location>
</feature>
<feature type="transmembrane region" description="Helical" evidence="7">
    <location>
        <begin position="269"/>
        <end position="291"/>
    </location>
</feature>
<dbReference type="PANTHER" id="PTHR48090">
    <property type="entry name" value="UNDECAPRENYL-PHOSPHATE 4-DEOXY-4-FORMAMIDO-L-ARABINOSE TRANSFERASE-RELATED"/>
    <property type="match status" value="1"/>
</dbReference>
<name>A0ABV6D8S6_9HYPH</name>
<dbReference type="EMBL" id="JBHLXD010000016">
    <property type="protein sequence ID" value="MFC0209010.1"/>
    <property type="molecule type" value="Genomic_DNA"/>
</dbReference>
<dbReference type="InterPro" id="IPR029044">
    <property type="entry name" value="Nucleotide-diphossugar_trans"/>
</dbReference>
<dbReference type="SUPFAM" id="SSF53448">
    <property type="entry name" value="Nucleotide-diphospho-sugar transferases"/>
    <property type="match status" value="1"/>
</dbReference>
<evidence type="ECO:0000313" key="10">
    <source>
        <dbReference type="Proteomes" id="UP001589755"/>
    </source>
</evidence>
<reference evidence="9 10" key="1">
    <citation type="submission" date="2024-09" db="EMBL/GenBank/DDBJ databases">
        <authorList>
            <person name="Sun Q."/>
            <person name="Mori K."/>
        </authorList>
    </citation>
    <scope>NUCLEOTIDE SEQUENCE [LARGE SCALE GENOMIC DNA]</scope>
    <source>
        <strain evidence="9 10">CCM 8543</strain>
    </source>
</reference>
<proteinExistence type="predicted"/>
<gene>
    <name evidence="9" type="ORF">ACFFJ2_11440</name>
</gene>
<dbReference type="GO" id="GO:0016757">
    <property type="term" value="F:glycosyltransferase activity"/>
    <property type="evidence" value="ECO:0007669"/>
    <property type="project" value="UniProtKB-KW"/>
</dbReference>
<dbReference type="Gene3D" id="3.90.550.10">
    <property type="entry name" value="Spore Coat Polysaccharide Biosynthesis Protein SpsA, Chain A"/>
    <property type="match status" value="1"/>
</dbReference>
<evidence type="ECO:0000256" key="4">
    <source>
        <dbReference type="ARBA" id="ARBA00022692"/>
    </source>
</evidence>
<comment type="caution">
    <text evidence="9">The sequence shown here is derived from an EMBL/GenBank/DDBJ whole genome shotgun (WGS) entry which is preliminary data.</text>
</comment>
<dbReference type="InterPro" id="IPR001173">
    <property type="entry name" value="Glyco_trans_2-like"/>
</dbReference>
<dbReference type="RefSeq" id="WP_261519713.1">
    <property type="nucleotide sequence ID" value="NZ_JAODNW010000006.1"/>
</dbReference>
<keyword evidence="3 9" id="KW-0808">Transferase</keyword>
<evidence type="ECO:0000256" key="3">
    <source>
        <dbReference type="ARBA" id="ARBA00022679"/>
    </source>
</evidence>
<protein>
    <submittedName>
        <fullName evidence="9">Glycosyltransferase</fullName>
        <ecNumber evidence="9">2.4.-.-</ecNumber>
    </submittedName>
</protein>
<feature type="transmembrane region" description="Helical" evidence="7">
    <location>
        <begin position="228"/>
        <end position="249"/>
    </location>
</feature>
<evidence type="ECO:0000256" key="5">
    <source>
        <dbReference type="ARBA" id="ARBA00022989"/>
    </source>
</evidence>
<keyword evidence="5 7" id="KW-1133">Transmembrane helix</keyword>
<dbReference type="Proteomes" id="UP001589755">
    <property type="component" value="Unassembled WGS sequence"/>
</dbReference>
<keyword evidence="10" id="KW-1185">Reference proteome</keyword>
<keyword evidence="4 7" id="KW-0812">Transmembrane</keyword>
<keyword evidence="6 7" id="KW-0472">Membrane</keyword>
<evidence type="ECO:0000313" key="9">
    <source>
        <dbReference type="EMBL" id="MFC0209010.1"/>
    </source>
</evidence>
<dbReference type="EC" id="2.4.-.-" evidence="9"/>
<accession>A0ABV6D8S6</accession>
<organism evidence="9 10">
    <name type="scientific">Chelativorans intermedius</name>
    <dbReference type="NCBI Taxonomy" id="515947"/>
    <lineage>
        <taxon>Bacteria</taxon>
        <taxon>Pseudomonadati</taxon>
        <taxon>Pseudomonadota</taxon>
        <taxon>Alphaproteobacteria</taxon>
        <taxon>Hyphomicrobiales</taxon>
        <taxon>Phyllobacteriaceae</taxon>
        <taxon>Chelativorans</taxon>
    </lineage>
</organism>
<sequence>MQLDIVVPFFNEAETAAEFAAMAARLAAQARARFGLEATFILVDDGSTDGGAACFARHMSGNWTLVTLSRNFGKEAATLAGLDASRGDYVLLMDADLQHTADIALDMIGRLLADGELDMVYAALADGKGRRGPARWLARAFYRVVNMGQRYRLPENAGDFRVMTRRAAEALRQVRDRKRFNKGLYAWIGFRQERLDYVPAGRHAGDSKWPRWRLVAFSLEGITSFTVVPLRVVSLLGITVAVLGFFYGIKIVVEVLTSGIDVPGYPSLMVAVLVLGGLNLALLGLVGEYVWAAVSEAKSRPIYIVKSVAGPGAAAADPRQPTSAGERQ</sequence>
<keyword evidence="2 9" id="KW-0328">Glycosyltransferase</keyword>
<evidence type="ECO:0000259" key="8">
    <source>
        <dbReference type="Pfam" id="PF00535"/>
    </source>
</evidence>
<comment type="subcellular location">
    <subcellularLocation>
        <location evidence="1">Membrane</location>
        <topology evidence="1">Multi-pass membrane protein</topology>
    </subcellularLocation>
</comment>
<dbReference type="PANTHER" id="PTHR48090:SF1">
    <property type="entry name" value="PROPHAGE BACTOPRENOL GLUCOSYL TRANSFERASE HOMOLOG"/>
    <property type="match status" value="1"/>
</dbReference>
<evidence type="ECO:0000256" key="2">
    <source>
        <dbReference type="ARBA" id="ARBA00022676"/>
    </source>
</evidence>
<dbReference type="Pfam" id="PF00535">
    <property type="entry name" value="Glycos_transf_2"/>
    <property type="match status" value="1"/>
</dbReference>
<evidence type="ECO:0000256" key="1">
    <source>
        <dbReference type="ARBA" id="ARBA00004141"/>
    </source>
</evidence>